<evidence type="ECO:0000313" key="3">
    <source>
        <dbReference type="Proteomes" id="UP000629468"/>
    </source>
</evidence>
<accession>A0A8H7CD84</accession>
<feature type="compositionally biased region" description="Basic and acidic residues" evidence="1">
    <location>
        <begin position="450"/>
        <end position="459"/>
    </location>
</feature>
<dbReference type="GO" id="GO:0005634">
    <property type="term" value="C:nucleus"/>
    <property type="evidence" value="ECO:0007669"/>
    <property type="project" value="InterPro"/>
</dbReference>
<feature type="compositionally biased region" description="Polar residues" evidence="1">
    <location>
        <begin position="216"/>
        <end position="234"/>
    </location>
</feature>
<feature type="region of interest" description="Disordered" evidence="1">
    <location>
        <begin position="805"/>
        <end position="826"/>
    </location>
</feature>
<feature type="compositionally biased region" description="Basic and acidic residues" evidence="1">
    <location>
        <begin position="547"/>
        <end position="560"/>
    </location>
</feature>
<dbReference type="EMBL" id="JABXXO010000009">
    <property type="protein sequence ID" value="KAF7770597.1"/>
    <property type="molecule type" value="Genomic_DNA"/>
</dbReference>
<feature type="compositionally biased region" description="Basic residues" evidence="1">
    <location>
        <begin position="723"/>
        <end position="732"/>
    </location>
</feature>
<feature type="region of interest" description="Disordered" evidence="1">
    <location>
        <begin position="861"/>
        <end position="911"/>
    </location>
</feature>
<sequence>MSDANAIEEDYVETSDAEELEVLYPVVVEELPSSPPIITPKRGPQEDGSDRKRRKLSHPTYEEFVSPSREPPLFIPSQTKDVDATQVSAANEVKIEVHKQPSPRSLHQLDASQRVSLPEATDGDSLPHFARPISPQLFTPKASFTRESPRFVAADDSQELSQDELDLIRPEISLRLPAPLEPVGTSEISSNKDDITSTFLSPSPLSSLDGMHSQDENIVSPGSSQRNASSPNSTTVDLANVEDEALTRYPLRRRQPNQLHPYRFDEYVYKRGLKDNPAAFIDVLRLRRRRGNQPEDHYEEDDYVQEESQEQVAQNEVQREYIRSPLMPALLGLVDPLSDSESGSDDLAEEARRIDRDMRRRRKEEEARQKEAREEERREREKLKAARKAQRKPKRFPALDVPVRQNGPVPQNHEVQIVNTARRTQSLAPLSPRSSSPTPTTPAEDVNEGEEAHERKKPNELQALRDYFMDDFAMASEEVDSRTAVSEPPPSTKTVEQEDNSSPSPVQDSDGSLSSDSDQGDLSSADDKKYRELFKLYPPGMARALLKGDKLQSRQRHDAESLVEEGPLLPGQSRARRAANPKDIRDIRGDSDSDESDVEKRSTFSAPSFSGNNHDYMDYDMNNTLESQAQEVGRVRTQGYPQSIAPSSFSAPEIIEISDDESSSHSSEEEVMDEDDLNTLLGDDDAGIVYDAGPGHNAVKEESMIDWMLSRTRIVGSTISKPRTVKRRRHPSQKGTNRVGGARNLQSNSKSHVAARSARRPGKERQTLLSFANHTSAGNSGSSSNHAQVRLAPNAIVVEIQGAERKSWKERHKERRERAKRQGVYSMANSHTAAITSGKSKKLMKVTIDLDDDDEFYQSFASPNQPLEAGFNAKGKSRASISHKSSDDLADQRVSSQTTGKSRPRLKRQGEPIHQCTVDMDVKPLQPGITFHSESFLREGHLHALVNTLTPGSSPCRPDPTYLCHININSSMDSTVFLQELERIFDGLLAFVSEIPSDGYEEKVKDWNALMRSACRHISWFYHQNFGESRDRITSFIKERVFSAISKLREIPSSSLNNTVLSLCWLCIEASVRSGHRYGSSNLSEVCPTHASVSLLVHHLVGFGLRRPYEVVKKNQVLCDAETPCYAAQMWICLLHLLLACDQQLSDGISKGTSFWEEILHYYQKFPPTNAFDFAESLWEIIFTSMALSQFSLLGVVASEPHLSPSWAVVARAVKQVQLAQGNKIGDISPSILQQRDSYFYIVISRCYHLLDRWGWKMDHSFGTLTQLIDVFRARNFVNLHGEKADYPDFMLDGDWKLLSQFHPATDSGFTLILKLLMRAIESKCLSEAEIRKMVSLIIPVSKFKTEEKIPGVDDLSPICNRFAAVALVIGVDSTYATRMIRLVRSSINFEASDPTTQLLSIRGIKLLISLLIHRNVRLQEVIGWFDAIINNVAVQFKTLRAPGPVIQTKQGHDVKARNHSLLVMLLYATGRAAMETFTGRAQYPDTAILLAFKPFLEPECRKLIEEASCSMVEMRRFIESFLNARCKLLPLPPEPIIPTTHVDDPESQDYDFGIDFGDPATLALLGDQENDFASIKETEVGVNLVHDIVFPLYWAAQRKIQRFCDSATSFAVGHDLLWTLDSWSRCLVGCMHIIIQHGALPNWDFCLKEISQLWPRIRIGWLKTRVKLAVWFEVLRHGPSYYSSKKSDYLELLFESLAIHDMTVEPTFWRRIVLHEYNSNAFFKDTATTLSSFENGDIIDGKGFRNALLQVLFANVESSLQNNTPDSSVQVEFCLKFLSSVRSISQDLTNQSQDGTEYHAWCKHIVNLFDNYPRLRHHQRLSFVLDLISRL</sequence>
<feature type="compositionally biased region" description="Low complexity" evidence="1">
    <location>
        <begin position="426"/>
        <end position="443"/>
    </location>
</feature>
<dbReference type="InterPro" id="IPR019021">
    <property type="entry name" value="Mms22"/>
</dbReference>
<organism evidence="2 3">
    <name type="scientific">Agaricus bisporus var. burnettii</name>
    <dbReference type="NCBI Taxonomy" id="192524"/>
    <lineage>
        <taxon>Eukaryota</taxon>
        <taxon>Fungi</taxon>
        <taxon>Dikarya</taxon>
        <taxon>Basidiomycota</taxon>
        <taxon>Agaricomycotina</taxon>
        <taxon>Agaricomycetes</taxon>
        <taxon>Agaricomycetidae</taxon>
        <taxon>Agaricales</taxon>
        <taxon>Agaricineae</taxon>
        <taxon>Agaricaceae</taxon>
        <taxon>Agaricus</taxon>
    </lineage>
</organism>
<dbReference type="PANTHER" id="PTHR28122:SF1">
    <property type="entry name" value="E3 UBIQUITIN-PROTEIN LIGASE SUBSTRATE RECEPTOR MMS22"/>
    <property type="match status" value="1"/>
</dbReference>
<name>A0A8H7CD84_AGABI</name>
<evidence type="ECO:0008006" key="4">
    <source>
        <dbReference type="Google" id="ProtNLM"/>
    </source>
</evidence>
<dbReference type="GO" id="GO:0031297">
    <property type="term" value="P:replication fork processing"/>
    <property type="evidence" value="ECO:0007669"/>
    <property type="project" value="InterPro"/>
</dbReference>
<feature type="region of interest" description="Disordered" evidence="1">
    <location>
        <begin position="718"/>
        <end position="764"/>
    </location>
</feature>
<comment type="caution">
    <text evidence="2">The sequence shown here is derived from an EMBL/GenBank/DDBJ whole genome shotgun (WGS) entry which is preliminary data.</text>
</comment>
<dbReference type="Pfam" id="PF09462">
    <property type="entry name" value="Mus7"/>
    <property type="match status" value="1"/>
</dbReference>
<feature type="region of interest" description="Disordered" evidence="1">
    <location>
        <begin position="31"/>
        <end position="80"/>
    </location>
</feature>
<dbReference type="Proteomes" id="UP000629468">
    <property type="component" value="Unassembled WGS sequence"/>
</dbReference>
<evidence type="ECO:0000256" key="1">
    <source>
        <dbReference type="SAM" id="MobiDB-lite"/>
    </source>
</evidence>
<dbReference type="PANTHER" id="PTHR28122">
    <property type="entry name" value="E3 UBIQUITIN-PROTEIN LIGASE SUBSTRATE RECEPTOR MMS22"/>
    <property type="match status" value="1"/>
</dbReference>
<feature type="compositionally biased region" description="Low complexity" evidence="1">
    <location>
        <begin position="507"/>
        <end position="523"/>
    </location>
</feature>
<evidence type="ECO:0000313" key="2">
    <source>
        <dbReference type="EMBL" id="KAF7770597.1"/>
    </source>
</evidence>
<feature type="compositionally biased region" description="Basic residues" evidence="1">
    <location>
        <begin position="808"/>
        <end position="821"/>
    </location>
</feature>
<reference evidence="2 3" key="1">
    <citation type="journal article" name="Sci. Rep.">
        <title>Telomere-to-telomere assembled and centromere annotated genomes of the two main subspecies of the button mushroom Agaricus bisporus reveal especially polymorphic chromosome ends.</title>
        <authorList>
            <person name="Sonnenberg A.S.M."/>
            <person name="Sedaghat-Telgerd N."/>
            <person name="Lavrijssen B."/>
            <person name="Ohm R.A."/>
            <person name="Hendrickx P.M."/>
            <person name="Scholtmeijer K."/>
            <person name="Baars J.J.P."/>
            <person name="van Peer A."/>
        </authorList>
    </citation>
    <scope>NUCLEOTIDE SEQUENCE [LARGE SCALE GENOMIC DNA]</scope>
    <source>
        <strain evidence="2 3">H119_p4</strain>
    </source>
</reference>
<feature type="compositionally biased region" description="Basic residues" evidence="1">
    <location>
        <begin position="385"/>
        <end position="395"/>
    </location>
</feature>
<feature type="compositionally biased region" description="Polar residues" evidence="1">
    <location>
        <begin position="413"/>
        <end position="425"/>
    </location>
</feature>
<feature type="compositionally biased region" description="Basic and acidic residues" evidence="1">
    <location>
        <begin position="359"/>
        <end position="384"/>
    </location>
</feature>
<dbReference type="GO" id="GO:0035361">
    <property type="term" value="C:Cul8-RING ubiquitin ligase complex"/>
    <property type="evidence" value="ECO:0007669"/>
    <property type="project" value="TreeGrafter"/>
</dbReference>
<feature type="region of interest" description="Disordered" evidence="1">
    <location>
        <begin position="183"/>
        <end position="234"/>
    </location>
</feature>
<dbReference type="GO" id="GO:0000724">
    <property type="term" value="P:double-strand break repair via homologous recombination"/>
    <property type="evidence" value="ECO:0007669"/>
    <property type="project" value="TreeGrafter"/>
</dbReference>
<feature type="region of interest" description="Disordered" evidence="1">
    <location>
        <begin position="547"/>
        <end position="614"/>
    </location>
</feature>
<protein>
    <recommendedName>
        <fullName evidence="4">Protein mms22</fullName>
    </recommendedName>
</protein>
<feature type="region of interest" description="Disordered" evidence="1">
    <location>
        <begin position="359"/>
        <end position="528"/>
    </location>
</feature>
<proteinExistence type="predicted"/>
<gene>
    <name evidence="2" type="ORF">Agabi119p4_6571</name>
</gene>
<feature type="compositionally biased region" description="Basic and acidic residues" evidence="1">
    <location>
        <begin position="580"/>
        <end position="591"/>
    </location>
</feature>